<dbReference type="SUPFAM" id="SSF51735">
    <property type="entry name" value="NAD(P)-binding Rossmann-fold domains"/>
    <property type="match status" value="1"/>
</dbReference>
<evidence type="ECO:0000256" key="1">
    <source>
        <dbReference type="ARBA" id="ARBA00023002"/>
    </source>
</evidence>
<dbReference type="KEGG" id="daur:Daura_17535"/>
<keyword evidence="3" id="KW-1185">Reference proteome</keyword>
<dbReference type="Proteomes" id="UP001058003">
    <property type="component" value="Chromosome"/>
</dbReference>
<dbReference type="EMBL" id="CP073767">
    <property type="protein sequence ID" value="UWZ57808.1"/>
    <property type="molecule type" value="Genomic_DNA"/>
</dbReference>
<evidence type="ECO:0000313" key="3">
    <source>
        <dbReference type="Proteomes" id="UP001058003"/>
    </source>
</evidence>
<dbReference type="PANTHER" id="PTHR43157:SF31">
    <property type="entry name" value="PHOSPHATIDYLINOSITOL-GLYCAN BIOSYNTHESIS CLASS F PROTEIN"/>
    <property type="match status" value="1"/>
</dbReference>
<accession>A0A9Q9IRR5</accession>
<sequence>MRTVLVTGSADGIGRHAAAQLIAGGHRVIVHARDEGRAAEAKAALPGAAGVAVGDLGSLAGTVALAGSLEAYGRFDSIVHNAGIARLDSPRRELTGDGLESMFQVNVLAAYLLTALLPQPERLVFLSSAMAAGGAVDLADLQFDRRPWDGVTVYSTTKLLDLMLAAAIARRWPSTLSNALDPGWVRTKMGGDTAPTSPEDAARAEARLAAGTDAAVLVTGEYFTDREWRPDGAVLDPALLEALLAQCADLTGVQLPQDARGGPAA</sequence>
<reference evidence="2" key="1">
    <citation type="submission" date="2021-04" db="EMBL/GenBank/DDBJ databases">
        <title>Dactylosporangium aurantiacum NRRL B-8018 full assembly.</title>
        <authorList>
            <person name="Hartkoorn R.C."/>
            <person name="Beaudoing E."/>
            <person name="Hot D."/>
        </authorList>
    </citation>
    <scope>NUCLEOTIDE SEQUENCE</scope>
    <source>
        <strain evidence="2">NRRL B-8018</strain>
    </source>
</reference>
<gene>
    <name evidence="2" type="ORF">Daura_17535</name>
</gene>
<dbReference type="AlphaFoldDB" id="A0A9Q9IRR5"/>
<proteinExistence type="predicted"/>
<dbReference type="InterPro" id="IPR036291">
    <property type="entry name" value="NAD(P)-bd_dom_sf"/>
</dbReference>
<evidence type="ECO:0000313" key="2">
    <source>
        <dbReference type="EMBL" id="UWZ57808.1"/>
    </source>
</evidence>
<dbReference type="PANTHER" id="PTHR43157">
    <property type="entry name" value="PHOSPHATIDYLINOSITOL-GLYCAN BIOSYNTHESIS CLASS F PROTEIN-RELATED"/>
    <property type="match status" value="1"/>
</dbReference>
<name>A0A9Q9IRR5_9ACTN</name>
<dbReference type="Pfam" id="PF00106">
    <property type="entry name" value="adh_short"/>
    <property type="match status" value="1"/>
</dbReference>
<protein>
    <submittedName>
        <fullName evidence="2">SDR family NAD(P)-dependent oxidoreductase</fullName>
    </submittedName>
</protein>
<organism evidence="2 3">
    <name type="scientific">Dactylosporangium aurantiacum</name>
    <dbReference type="NCBI Taxonomy" id="35754"/>
    <lineage>
        <taxon>Bacteria</taxon>
        <taxon>Bacillati</taxon>
        <taxon>Actinomycetota</taxon>
        <taxon>Actinomycetes</taxon>
        <taxon>Micromonosporales</taxon>
        <taxon>Micromonosporaceae</taxon>
        <taxon>Dactylosporangium</taxon>
    </lineage>
</organism>
<keyword evidence="1" id="KW-0560">Oxidoreductase</keyword>
<dbReference type="PRINTS" id="PR00081">
    <property type="entry name" value="GDHRDH"/>
</dbReference>
<dbReference type="Gene3D" id="3.40.50.720">
    <property type="entry name" value="NAD(P)-binding Rossmann-like Domain"/>
    <property type="match status" value="1"/>
</dbReference>
<dbReference type="RefSeq" id="WP_033360853.1">
    <property type="nucleotide sequence ID" value="NZ_CP073767.1"/>
</dbReference>
<dbReference type="OrthoDB" id="9785826at2"/>
<dbReference type="GO" id="GO:0016491">
    <property type="term" value="F:oxidoreductase activity"/>
    <property type="evidence" value="ECO:0007669"/>
    <property type="project" value="UniProtKB-KW"/>
</dbReference>
<dbReference type="InterPro" id="IPR002347">
    <property type="entry name" value="SDR_fam"/>
</dbReference>